<feature type="binding site" evidence="6">
    <location>
        <begin position="175"/>
        <end position="178"/>
    </location>
    <ligand>
        <name>ATP</name>
        <dbReference type="ChEBI" id="CHEBI:30616"/>
    </ligand>
</feature>
<dbReference type="InterPro" id="IPR013815">
    <property type="entry name" value="ATP_grasp_subdomain_1"/>
</dbReference>
<evidence type="ECO:0000313" key="9">
    <source>
        <dbReference type="EMBL" id="SNR78160.1"/>
    </source>
</evidence>
<keyword evidence="1 6" id="KW-0547">Nucleotide-binding</keyword>
<comment type="subunit">
    <text evidence="6 7">Homodimer.</text>
</comment>
<evidence type="ECO:0000256" key="5">
    <source>
        <dbReference type="ARBA" id="ARBA00023239"/>
    </source>
</evidence>
<dbReference type="Gene3D" id="3.40.50.20">
    <property type="match status" value="1"/>
</dbReference>
<dbReference type="RefSeq" id="WP_089323089.1">
    <property type="nucleotide sequence ID" value="NZ_FZOB01000006.1"/>
</dbReference>
<feature type="binding site" evidence="6">
    <location>
        <position position="183"/>
    </location>
    <ligand>
        <name>ATP</name>
        <dbReference type="ChEBI" id="CHEBI:30616"/>
    </ligand>
</feature>
<dbReference type="NCBIfam" id="TIGR01161">
    <property type="entry name" value="purK"/>
    <property type="match status" value="1"/>
</dbReference>
<evidence type="ECO:0000256" key="1">
    <source>
        <dbReference type="ARBA" id="ARBA00022741"/>
    </source>
</evidence>
<keyword evidence="6 7" id="KW-0436">Ligase</keyword>
<gene>
    <name evidence="6 7" type="primary">purK</name>
    <name evidence="9" type="ORF">SAMN06265340_10657</name>
</gene>
<feature type="binding site" evidence="6">
    <location>
        <position position="108"/>
    </location>
    <ligand>
        <name>ATP</name>
        <dbReference type="ChEBI" id="CHEBI:30616"/>
    </ligand>
</feature>
<keyword evidence="10" id="KW-1185">Reference proteome</keyword>
<dbReference type="InterPro" id="IPR011054">
    <property type="entry name" value="Rudment_hybrid_motif"/>
</dbReference>
<comment type="similarity">
    <text evidence="6 7">Belongs to the PurK/PurT family.</text>
</comment>
<keyword evidence="5" id="KW-0456">Lyase</keyword>
<reference evidence="10" key="1">
    <citation type="submission" date="2017-06" db="EMBL/GenBank/DDBJ databases">
        <authorList>
            <person name="Varghese N."/>
            <person name="Submissions S."/>
        </authorList>
    </citation>
    <scope>NUCLEOTIDE SEQUENCE [LARGE SCALE GENOMIC DNA]</scope>
    <source>
        <strain evidence="10">DSM 15668</strain>
    </source>
</reference>
<dbReference type="OrthoDB" id="9804625at2"/>
<name>A0A238Z4C5_9BACT</name>
<comment type="catalytic activity">
    <reaction evidence="6 7">
        <text>5-amino-1-(5-phospho-beta-D-ribosyl)imidazole + hydrogencarbonate + ATP = 5-carboxyamino-1-(5-phospho-D-ribosyl)imidazole + ADP + phosphate + 2 H(+)</text>
        <dbReference type="Rhea" id="RHEA:19317"/>
        <dbReference type="ChEBI" id="CHEBI:15378"/>
        <dbReference type="ChEBI" id="CHEBI:17544"/>
        <dbReference type="ChEBI" id="CHEBI:30616"/>
        <dbReference type="ChEBI" id="CHEBI:43474"/>
        <dbReference type="ChEBI" id="CHEBI:58730"/>
        <dbReference type="ChEBI" id="CHEBI:137981"/>
        <dbReference type="ChEBI" id="CHEBI:456216"/>
        <dbReference type="EC" id="6.3.4.18"/>
    </reaction>
</comment>
<dbReference type="Pfam" id="PF17769">
    <property type="entry name" value="PurK_C"/>
    <property type="match status" value="1"/>
</dbReference>
<dbReference type="NCBIfam" id="NF004679">
    <property type="entry name" value="PRK06019.1-5"/>
    <property type="match status" value="1"/>
</dbReference>
<dbReference type="PROSITE" id="PS50975">
    <property type="entry name" value="ATP_GRASP"/>
    <property type="match status" value="1"/>
</dbReference>
<comment type="caution">
    <text evidence="6">Lacks conserved residue(s) required for the propagation of feature annotation.</text>
</comment>
<keyword evidence="4 6" id="KW-0067">ATP-binding</keyword>
<dbReference type="GO" id="GO:0046872">
    <property type="term" value="F:metal ion binding"/>
    <property type="evidence" value="ECO:0007669"/>
    <property type="project" value="InterPro"/>
</dbReference>
<dbReference type="PANTHER" id="PTHR11609">
    <property type="entry name" value="PURINE BIOSYNTHESIS PROTEIN 6/7, PUR6/7"/>
    <property type="match status" value="1"/>
</dbReference>
<dbReference type="SUPFAM" id="SSF51246">
    <property type="entry name" value="Rudiment single hybrid motif"/>
    <property type="match status" value="1"/>
</dbReference>
<dbReference type="NCBIfam" id="NF004675">
    <property type="entry name" value="PRK06019.1-1"/>
    <property type="match status" value="1"/>
</dbReference>
<dbReference type="GO" id="GO:0005829">
    <property type="term" value="C:cytosol"/>
    <property type="evidence" value="ECO:0007669"/>
    <property type="project" value="TreeGrafter"/>
</dbReference>
<sequence>MKQFSYPLFKLGIVGGGQLGKMMTQKAKKMGFHVTILDPTPESPAGQVADRQIIGNFHDENKLEELAQNCDVVTYDLENVNTKVLKRLFDKGYKIFPSPYTLEIIQDKYIQKKTLSKNGIPVPEYKEVISCDDLKAFGFPVVQKTRKGGYDGRGVFVLKSEKDIENRLGGETFIEKMVDIEKEISVLVARNIKGEIKTYPVVEMVFDERANICDTVVAPARIEEKFLKAAREIAIETVRVLDGIGVFAMEMFLTKEGKILVNEVAPRPHNSGHHTIETCLTCQFEQHIRAITDLPLGSTKQIVPAVMINLLGEAGYKGKPVIEGLEEILSIPGISFHFYCKKETKPFRKMGHVTVVDKNIEKAIEKADIVKRTVKIKGEEKI</sequence>
<dbReference type="AlphaFoldDB" id="A0A238Z4C5"/>
<protein>
    <recommendedName>
        <fullName evidence="6 7">N5-carboxyaminoimidazole ribonucleotide synthase</fullName>
        <shortName evidence="6 7">N5-CAIR synthase</shortName>
        <ecNumber evidence="6 7">6.3.4.18</ecNumber>
    </recommendedName>
    <alternativeName>
        <fullName evidence="6 7">5-(carboxyamino)imidazole ribonucleotide synthetase</fullName>
    </alternativeName>
</protein>
<dbReference type="GO" id="GO:0004638">
    <property type="term" value="F:phosphoribosylaminoimidazole carboxylase activity"/>
    <property type="evidence" value="ECO:0007669"/>
    <property type="project" value="InterPro"/>
</dbReference>
<comment type="function">
    <text evidence="6">Catalyzes the ATP-dependent conversion of 5-aminoimidazole ribonucleotide (AIR) and HCO(3)(-) to N5-carboxyaminoimidazole ribonucleotide (N5-CAIR).</text>
</comment>
<accession>A0A238Z4C5</accession>
<evidence type="ECO:0000259" key="8">
    <source>
        <dbReference type="PROSITE" id="PS50975"/>
    </source>
</evidence>
<dbReference type="Pfam" id="PF22660">
    <property type="entry name" value="RS_preATP-grasp-like"/>
    <property type="match status" value="1"/>
</dbReference>
<dbReference type="Gene3D" id="3.30.1490.20">
    <property type="entry name" value="ATP-grasp fold, A domain"/>
    <property type="match status" value="1"/>
</dbReference>
<evidence type="ECO:0000256" key="7">
    <source>
        <dbReference type="RuleBase" id="RU361200"/>
    </source>
</evidence>
<feature type="domain" description="ATP-grasp" evidence="8">
    <location>
        <begin position="112"/>
        <end position="292"/>
    </location>
</feature>
<dbReference type="Gene3D" id="3.30.470.20">
    <property type="entry name" value="ATP-grasp fold, B domain"/>
    <property type="match status" value="1"/>
</dbReference>
<dbReference type="InterPro" id="IPR054350">
    <property type="entry name" value="PurT/PurK_preATP-grasp"/>
</dbReference>
<dbReference type="GO" id="GO:0005524">
    <property type="term" value="F:ATP binding"/>
    <property type="evidence" value="ECO:0007669"/>
    <property type="project" value="UniProtKB-UniRule"/>
</dbReference>
<comment type="function">
    <text evidence="7">Catalyzes the ATP-dependent conversion of 5-aminoimidazole ribonucleotide (AIR) and HCO(3)- to N5-carboxyaminoimidazole ribonucleotide (N5-CAIR).</text>
</comment>
<dbReference type="PANTHER" id="PTHR11609:SF5">
    <property type="entry name" value="PHOSPHORIBOSYLAMINOIMIDAZOLE CARBOXYLASE"/>
    <property type="match status" value="1"/>
</dbReference>
<dbReference type="InterPro" id="IPR011761">
    <property type="entry name" value="ATP-grasp"/>
</dbReference>
<keyword evidence="3" id="KW-0210">Decarboxylase</keyword>
<evidence type="ECO:0000256" key="4">
    <source>
        <dbReference type="ARBA" id="ARBA00022840"/>
    </source>
</evidence>
<evidence type="ECO:0000256" key="6">
    <source>
        <dbReference type="HAMAP-Rule" id="MF_01928"/>
    </source>
</evidence>
<dbReference type="SUPFAM" id="SSF56059">
    <property type="entry name" value="Glutathione synthetase ATP-binding domain-like"/>
    <property type="match status" value="1"/>
</dbReference>
<feature type="binding site" evidence="6">
    <location>
        <position position="144"/>
    </location>
    <ligand>
        <name>ATP</name>
        <dbReference type="ChEBI" id="CHEBI:30616"/>
    </ligand>
</feature>
<dbReference type="InterPro" id="IPR003135">
    <property type="entry name" value="ATP-grasp_carboxylate-amine"/>
</dbReference>
<dbReference type="InterPro" id="IPR016185">
    <property type="entry name" value="PreATP-grasp_dom_sf"/>
</dbReference>
<organism evidence="9 10">
    <name type="scientific">Desulfurobacterium atlanticum</name>
    <dbReference type="NCBI Taxonomy" id="240169"/>
    <lineage>
        <taxon>Bacteria</taxon>
        <taxon>Pseudomonadati</taxon>
        <taxon>Aquificota</taxon>
        <taxon>Aquificia</taxon>
        <taxon>Desulfurobacteriales</taxon>
        <taxon>Desulfurobacteriaceae</taxon>
        <taxon>Desulfurobacterium</taxon>
    </lineage>
</organism>
<dbReference type="HAMAP" id="MF_01928">
    <property type="entry name" value="PurK"/>
    <property type="match status" value="1"/>
</dbReference>
<dbReference type="SUPFAM" id="SSF52440">
    <property type="entry name" value="PreATP-grasp domain"/>
    <property type="match status" value="1"/>
</dbReference>
<feature type="binding site" evidence="6">
    <location>
        <begin position="262"/>
        <end position="263"/>
    </location>
    <ligand>
        <name>ATP</name>
        <dbReference type="ChEBI" id="CHEBI:30616"/>
    </ligand>
</feature>
<comment type="pathway">
    <text evidence="6 7">Purine metabolism; IMP biosynthesis via de novo pathway; 5-amino-1-(5-phospho-D-ribosyl)imidazole-4-carboxylate from 5-amino-1-(5-phospho-D-ribosyl)imidazole (N5-CAIR route): step 1/2.</text>
</comment>
<dbReference type="Proteomes" id="UP000198405">
    <property type="component" value="Unassembled WGS sequence"/>
</dbReference>
<dbReference type="EMBL" id="FZOB01000006">
    <property type="protein sequence ID" value="SNR78160.1"/>
    <property type="molecule type" value="Genomic_DNA"/>
</dbReference>
<dbReference type="Pfam" id="PF02222">
    <property type="entry name" value="ATP-grasp"/>
    <property type="match status" value="1"/>
</dbReference>
<dbReference type="EC" id="6.3.4.18" evidence="6 7"/>
<proteinExistence type="inferred from homology"/>
<evidence type="ECO:0000256" key="2">
    <source>
        <dbReference type="ARBA" id="ARBA00022755"/>
    </source>
</evidence>
<dbReference type="InterPro" id="IPR040686">
    <property type="entry name" value="PurK_C"/>
</dbReference>
<dbReference type="GO" id="GO:0006189">
    <property type="term" value="P:'de novo' IMP biosynthetic process"/>
    <property type="evidence" value="ECO:0007669"/>
    <property type="project" value="UniProtKB-UniRule"/>
</dbReference>
<dbReference type="UniPathway" id="UPA00074">
    <property type="reaction ID" value="UER00942"/>
</dbReference>
<dbReference type="GO" id="GO:0034028">
    <property type="term" value="F:5-(carboxyamino)imidazole ribonucleotide synthase activity"/>
    <property type="evidence" value="ECO:0007669"/>
    <property type="project" value="UniProtKB-UniRule"/>
</dbReference>
<dbReference type="InterPro" id="IPR005875">
    <property type="entry name" value="PurK"/>
</dbReference>
<evidence type="ECO:0000256" key="3">
    <source>
        <dbReference type="ARBA" id="ARBA00022793"/>
    </source>
</evidence>
<evidence type="ECO:0000313" key="10">
    <source>
        <dbReference type="Proteomes" id="UP000198405"/>
    </source>
</evidence>
<dbReference type="FunFam" id="3.30.470.20:FF:000037">
    <property type="entry name" value="Phosphoribosylaminoimidazole carboxylase, chloroplastic"/>
    <property type="match status" value="1"/>
</dbReference>
<dbReference type="NCBIfam" id="NF004680">
    <property type="entry name" value="PRK06019.1-6"/>
    <property type="match status" value="1"/>
</dbReference>
<keyword evidence="2 6" id="KW-0658">Purine biosynthesis</keyword>